<dbReference type="AlphaFoldDB" id="A0A552U791"/>
<dbReference type="GO" id="GO:0007155">
    <property type="term" value="P:cell adhesion"/>
    <property type="evidence" value="ECO:0007669"/>
    <property type="project" value="InterPro"/>
</dbReference>
<sequence length="454" mass="44788">MASIANTLGVGSGVDTTALIDALVSADRAPRDAALKVRGDRAAARQAGLGQIGSALDALVAAMASRTRGGALGPLPGSSDTGVITARATAGATRNLQPTSIEVRALAGGQSLVSAALASAAAPVGQGTLSLTLGRMTPDGDGFTFAGVAAGTEIVIGPGDDSLTGLAAAINRAQTSVRASIVDDGSGARLSLKGPTGAASAFILTASGDPGLDRFVHAPAASAMTVAATARDADLRVDGIAVTRPTNSVADLIPGVRLDLVRAAAGTAVTVAATRDTGGLASAVGDLADALNALHDLNATLTRGASNGEAAGALAGDATVRGLQRQLSGLTVGAGGLASVGLTTQRSGQVSVDTARLAKALEADPDGVEALLVRLTAPGGALVGALGALGSGATDRLAREQRGIANEQAAQETRSAALRTQLTRQYAAMERAVGGFKATQSYLDQQIKAWNRDT</sequence>
<name>A0A552U791_9SPHN</name>
<keyword evidence="5" id="KW-0964">Secreted</keyword>
<comment type="similarity">
    <text evidence="1 5">Belongs to the FliD family.</text>
</comment>
<comment type="subunit">
    <text evidence="2 5">Homopentamer.</text>
</comment>
<keyword evidence="4 5" id="KW-0975">Bacterial flagellum</keyword>
<feature type="domain" description="Flagellar hook-associated protein 2 N-terminal" evidence="6">
    <location>
        <begin position="12"/>
        <end position="108"/>
    </location>
</feature>
<evidence type="ECO:0000256" key="3">
    <source>
        <dbReference type="ARBA" id="ARBA00023054"/>
    </source>
</evidence>
<dbReference type="Pfam" id="PF02465">
    <property type="entry name" value="FliD_N"/>
    <property type="match status" value="1"/>
</dbReference>
<gene>
    <name evidence="8" type="ORF">FMM06_10155</name>
</gene>
<evidence type="ECO:0000256" key="4">
    <source>
        <dbReference type="ARBA" id="ARBA00023143"/>
    </source>
</evidence>
<dbReference type="InterPro" id="IPR010810">
    <property type="entry name" value="Flagellin_hook_IN_motif"/>
</dbReference>
<dbReference type="GO" id="GO:0005576">
    <property type="term" value="C:extracellular region"/>
    <property type="evidence" value="ECO:0007669"/>
    <property type="project" value="UniProtKB-SubCell"/>
</dbReference>
<evidence type="ECO:0000313" key="8">
    <source>
        <dbReference type="EMBL" id="TRW14086.1"/>
    </source>
</evidence>
<keyword evidence="3" id="KW-0175">Coiled coil</keyword>
<dbReference type="Proteomes" id="UP000317894">
    <property type="component" value="Unassembled WGS sequence"/>
</dbReference>
<dbReference type="GO" id="GO:0009421">
    <property type="term" value="C:bacterial-type flagellum filament cap"/>
    <property type="evidence" value="ECO:0007669"/>
    <property type="project" value="InterPro"/>
</dbReference>
<organism evidence="8 9">
    <name type="scientific">Glacieibacterium frigidum</name>
    <dbReference type="NCBI Taxonomy" id="2593303"/>
    <lineage>
        <taxon>Bacteria</taxon>
        <taxon>Pseudomonadati</taxon>
        <taxon>Pseudomonadota</taxon>
        <taxon>Alphaproteobacteria</taxon>
        <taxon>Sphingomonadales</taxon>
        <taxon>Sphingosinicellaceae</taxon>
        <taxon>Glacieibacterium</taxon>
    </lineage>
</organism>
<dbReference type="RefSeq" id="WP_144237292.1">
    <property type="nucleotide sequence ID" value="NZ_VJWA01000002.1"/>
</dbReference>
<dbReference type="InterPro" id="IPR010809">
    <property type="entry name" value="FliD_C"/>
</dbReference>
<evidence type="ECO:0000313" key="9">
    <source>
        <dbReference type="Proteomes" id="UP000317894"/>
    </source>
</evidence>
<accession>A0A552U791</accession>
<evidence type="ECO:0000259" key="7">
    <source>
        <dbReference type="Pfam" id="PF07195"/>
    </source>
</evidence>
<reference evidence="8 9" key="1">
    <citation type="submission" date="2019-07" db="EMBL/GenBank/DDBJ databases">
        <title>Novel species isolated from glacier.</title>
        <authorList>
            <person name="Liu Q."/>
            <person name="Xin Y.-H."/>
        </authorList>
    </citation>
    <scope>NUCLEOTIDE SEQUENCE [LARGE SCALE GENOMIC DNA]</scope>
    <source>
        <strain evidence="8 9">LB1R16</strain>
    </source>
</reference>
<comment type="function">
    <text evidence="5">Required for morphogenesis and for the elongation of the flagellar filament by facilitating polymerization of the flagellin monomers at the tip of growing filament. Forms a capping structure, which prevents flagellin subunits (transported through the central channel of the flagellum) from leaking out without polymerization at the distal end.</text>
</comment>
<dbReference type="OrthoDB" id="7388356at2"/>
<evidence type="ECO:0000256" key="1">
    <source>
        <dbReference type="ARBA" id="ARBA00009764"/>
    </source>
</evidence>
<proteinExistence type="inferred from homology"/>
<dbReference type="PANTHER" id="PTHR30288">
    <property type="entry name" value="FLAGELLAR CAP/ASSEMBLY PROTEIN FLID"/>
    <property type="match status" value="1"/>
</dbReference>
<dbReference type="PANTHER" id="PTHR30288:SF0">
    <property type="entry name" value="FLAGELLAR HOOK-ASSOCIATED PROTEIN 2"/>
    <property type="match status" value="1"/>
</dbReference>
<dbReference type="GO" id="GO:0009424">
    <property type="term" value="C:bacterial-type flagellum hook"/>
    <property type="evidence" value="ECO:0007669"/>
    <property type="project" value="UniProtKB-UniRule"/>
</dbReference>
<keyword evidence="9" id="KW-1185">Reference proteome</keyword>
<protein>
    <recommendedName>
        <fullName evidence="5">Flagellar hook-associated protein 2</fullName>
        <shortName evidence="5">HAP2</shortName>
    </recommendedName>
    <alternativeName>
        <fullName evidence="5">Flagellar cap protein</fullName>
    </alternativeName>
</protein>
<dbReference type="Pfam" id="PF07195">
    <property type="entry name" value="FliD_C"/>
    <property type="match status" value="1"/>
</dbReference>
<dbReference type="GO" id="GO:0071973">
    <property type="term" value="P:bacterial-type flagellum-dependent cell motility"/>
    <property type="evidence" value="ECO:0007669"/>
    <property type="project" value="TreeGrafter"/>
</dbReference>
<feature type="domain" description="Flagellar hook-associated protein 2 C-terminal" evidence="7">
    <location>
        <begin position="230"/>
        <end position="434"/>
    </location>
</feature>
<comment type="subcellular location">
    <subcellularLocation>
        <location evidence="5">Secreted</location>
    </subcellularLocation>
    <subcellularLocation>
        <location evidence="5">Bacterial flagellum</location>
    </subcellularLocation>
</comment>
<evidence type="ECO:0000256" key="2">
    <source>
        <dbReference type="ARBA" id="ARBA00011255"/>
    </source>
</evidence>
<dbReference type="EMBL" id="VJWA01000002">
    <property type="protein sequence ID" value="TRW14086.1"/>
    <property type="molecule type" value="Genomic_DNA"/>
</dbReference>
<evidence type="ECO:0000259" key="6">
    <source>
        <dbReference type="Pfam" id="PF02465"/>
    </source>
</evidence>
<dbReference type="InterPro" id="IPR003481">
    <property type="entry name" value="FliD_N"/>
</dbReference>
<dbReference type="Pfam" id="PF07196">
    <property type="entry name" value="Flagellin_IN"/>
    <property type="match status" value="1"/>
</dbReference>
<comment type="caution">
    <text evidence="8">The sequence shown here is derived from an EMBL/GenBank/DDBJ whole genome shotgun (WGS) entry which is preliminary data.</text>
</comment>
<evidence type="ECO:0000256" key="5">
    <source>
        <dbReference type="RuleBase" id="RU362066"/>
    </source>
</evidence>
<dbReference type="InterPro" id="IPR040026">
    <property type="entry name" value="FliD"/>
</dbReference>